<dbReference type="EMBL" id="LJSG01000020">
    <property type="protein sequence ID" value="KPP89980.1"/>
    <property type="molecule type" value="Genomic_DNA"/>
</dbReference>
<sequence length="90" mass="10096">MNRLQKTTDARNVHQLPGYSAPAKRTRAPRQRKITKTEIERAIGCARDLGLTIYGLTIEGEKIHLVTKPNAEQCRKGLSEVDSFFEAENG</sequence>
<reference evidence="2 5" key="2">
    <citation type="submission" date="2016-01" db="EMBL/GenBank/DDBJ databases">
        <authorList>
            <person name="Varghese N."/>
        </authorList>
    </citation>
    <scope>NUCLEOTIDE SEQUENCE [LARGE SCALE GENOMIC DNA]</scope>
    <source>
        <strain evidence="2 5">HL-91</strain>
    </source>
</reference>
<comment type="caution">
    <text evidence="3">The sequence shown here is derived from an EMBL/GenBank/DDBJ whole genome shotgun (WGS) entry which is preliminary data.</text>
</comment>
<dbReference type="AlphaFoldDB" id="A0A0P7WHK4"/>
<evidence type="ECO:0000256" key="1">
    <source>
        <dbReference type="SAM" id="MobiDB-lite"/>
    </source>
</evidence>
<dbReference type="STRING" id="1666912.Ga0058931_1521"/>
<protein>
    <submittedName>
        <fullName evidence="3">Uncharacterized protein</fullName>
    </submittedName>
</protein>
<dbReference type="Proteomes" id="UP000182045">
    <property type="component" value="Unassembled WGS sequence"/>
</dbReference>
<dbReference type="EMBL" id="FBYC01000004">
    <property type="protein sequence ID" value="CUX81083.1"/>
    <property type="molecule type" value="Genomic_DNA"/>
</dbReference>
<dbReference type="Proteomes" id="UP000050413">
    <property type="component" value="Unassembled WGS sequence"/>
</dbReference>
<accession>A0A0P7WHK4</accession>
<evidence type="ECO:0000313" key="2">
    <source>
        <dbReference type="EMBL" id="CUX81083.1"/>
    </source>
</evidence>
<feature type="compositionally biased region" description="Basic residues" evidence="1">
    <location>
        <begin position="24"/>
        <end position="34"/>
    </location>
</feature>
<feature type="region of interest" description="Disordered" evidence="1">
    <location>
        <begin position="1"/>
        <end position="34"/>
    </location>
</feature>
<keyword evidence="5" id="KW-1185">Reference proteome</keyword>
<reference evidence="3 4" key="1">
    <citation type="submission" date="2015-09" db="EMBL/GenBank/DDBJ databases">
        <title>Identification and resolution of microdiversity through metagenomic sequencing of parallel consortia.</title>
        <authorList>
            <person name="Nelson W.C."/>
            <person name="Romine M.F."/>
            <person name="Lindemann S.R."/>
        </authorList>
    </citation>
    <scope>NUCLEOTIDE SEQUENCE [LARGE SCALE GENOMIC DNA]</scope>
    <source>
        <strain evidence="3">HL-91</strain>
    </source>
</reference>
<evidence type="ECO:0000313" key="3">
    <source>
        <dbReference type="EMBL" id="KPP89980.1"/>
    </source>
</evidence>
<evidence type="ECO:0000313" key="4">
    <source>
        <dbReference type="Proteomes" id="UP000050413"/>
    </source>
</evidence>
<name>A0A0P7WHK4_9RHOB</name>
<dbReference type="RefSeq" id="WP_072245807.1">
    <property type="nucleotide sequence ID" value="NZ_FBYC01000004.1"/>
</dbReference>
<proteinExistence type="predicted"/>
<feature type="compositionally biased region" description="Basic and acidic residues" evidence="1">
    <location>
        <begin position="1"/>
        <end position="12"/>
    </location>
</feature>
<organism evidence="3 4">
    <name type="scientific">Roseibaca calidilacus</name>
    <dbReference type="NCBI Taxonomy" id="1666912"/>
    <lineage>
        <taxon>Bacteria</taxon>
        <taxon>Pseudomonadati</taxon>
        <taxon>Pseudomonadota</taxon>
        <taxon>Alphaproteobacteria</taxon>
        <taxon>Rhodobacterales</taxon>
        <taxon>Paracoccaceae</taxon>
        <taxon>Roseinatronobacter</taxon>
    </lineage>
</organism>
<gene>
    <name evidence="2" type="ORF">Ga0058931_1521</name>
    <name evidence="3" type="ORF">HLUCCA05_07390</name>
</gene>
<evidence type="ECO:0000313" key="5">
    <source>
        <dbReference type="Proteomes" id="UP000182045"/>
    </source>
</evidence>